<gene>
    <name evidence="1" type="ORF">AMR76_05475</name>
</gene>
<dbReference type="AlphaFoldDB" id="A0A0Q2SHK7"/>
<dbReference type="InterPro" id="IPR010732">
    <property type="entry name" value="T6SS_TssG-like"/>
</dbReference>
<dbReference type="EMBL" id="LKHS01000004">
    <property type="protein sequence ID" value="KQH87171.1"/>
    <property type="molecule type" value="Genomic_DNA"/>
</dbReference>
<dbReference type="RefSeq" id="WP_055465528.1">
    <property type="nucleotide sequence ID" value="NZ_LKHS01000004.1"/>
</dbReference>
<dbReference type="Proteomes" id="UP000051221">
    <property type="component" value="Unassembled WGS sequence"/>
</dbReference>
<evidence type="ECO:0000313" key="2">
    <source>
        <dbReference type="Proteomes" id="UP000051221"/>
    </source>
</evidence>
<comment type="caution">
    <text evidence="1">The sequence shown here is derived from an EMBL/GenBank/DDBJ whole genome shotgun (WGS) entry which is preliminary data.</text>
</comment>
<reference evidence="1 2" key="1">
    <citation type="submission" date="2015-08" db="EMBL/GenBank/DDBJ databases">
        <title>Antibacterial properties of a collection of Vibrionaceae strains.</title>
        <authorList>
            <person name="Giubergia S."/>
        </authorList>
    </citation>
    <scope>NUCLEOTIDE SEQUENCE [LARGE SCALE GENOMIC DNA]</scope>
    <source>
        <strain evidence="1 2">S0821</strain>
    </source>
</reference>
<dbReference type="Pfam" id="PF06996">
    <property type="entry name" value="T6SS_TssG"/>
    <property type="match status" value="1"/>
</dbReference>
<evidence type="ECO:0008006" key="3">
    <source>
        <dbReference type="Google" id="ProtNLM"/>
    </source>
</evidence>
<name>A0A0Q2SHK7_VIBFU</name>
<keyword evidence="2" id="KW-1185">Reference proteome</keyword>
<organism evidence="1 2">
    <name type="scientific">Vibrio furnissii</name>
    <dbReference type="NCBI Taxonomy" id="29494"/>
    <lineage>
        <taxon>Bacteria</taxon>
        <taxon>Pseudomonadati</taxon>
        <taxon>Pseudomonadota</taxon>
        <taxon>Gammaproteobacteria</taxon>
        <taxon>Vibrionales</taxon>
        <taxon>Vibrionaceae</taxon>
        <taxon>Vibrio</taxon>
    </lineage>
</organism>
<sequence length="341" mass="39114">MSLSACQTVKQHLLTHPHEFDFVQVIRLLQAISQQESLSVRLQSDPMPHGAPTEVTRIEKEHDEVRVQLGLEALSGCKGVIPDYLYAEMLHSLHQDDRALQRFLDVFNQRYYELKAYVESAANLMLREEREAASRYALSRLTQKQALACMFSLPMQRGQKVDQSVLRYGLVLASRNRNLAQLKRLLCDYFDLDITPKVVPSAVYRIRNQDQTRIGGHRGQNHRLGRGMVMGRQGNQAYQTLEIWITPRNRNEFIGLERNRHFARSLKSLVQSYLRESLETRLYLYVKREYINAPVISAVAGGVRLGEASCLSPQRRAADYRKILLQSENVYVTGKTGQPGQ</sequence>
<dbReference type="PANTHER" id="PTHR35564">
    <property type="match status" value="1"/>
</dbReference>
<evidence type="ECO:0000313" key="1">
    <source>
        <dbReference type="EMBL" id="KQH87171.1"/>
    </source>
</evidence>
<dbReference type="InParanoid" id="A0A0Q2SHK7"/>
<proteinExistence type="predicted"/>
<accession>A0A0Q2SHK7</accession>
<dbReference type="PANTHER" id="PTHR35564:SF4">
    <property type="entry name" value="CYTOPLASMIC PROTEIN"/>
    <property type="match status" value="1"/>
</dbReference>
<protein>
    <recommendedName>
        <fullName evidence="3">Type VI secretion system baseplate subunit TssG</fullName>
    </recommendedName>
</protein>